<evidence type="ECO:0000256" key="1">
    <source>
        <dbReference type="ARBA" id="ARBA00007754"/>
    </source>
</evidence>
<gene>
    <name evidence="8" type="ORF">DMC30DRAFT_392640</name>
</gene>
<feature type="compositionally biased region" description="Low complexity" evidence="5">
    <location>
        <begin position="166"/>
        <end position="206"/>
    </location>
</feature>
<feature type="transmembrane region" description="Helical" evidence="6">
    <location>
        <begin position="103"/>
        <end position="128"/>
    </location>
</feature>
<evidence type="ECO:0000313" key="8">
    <source>
        <dbReference type="EMBL" id="TNY22241.1"/>
    </source>
</evidence>
<keyword evidence="6" id="KW-0472">Membrane</keyword>
<dbReference type="GO" id="GO:0016985">
    <property type="term" value="F:mannan endo-1,4-beta-mannosidase activity"/>
    <property type="evidence" value="ECO:0007669"/>
    <property type="project" value="InterPro"/>
</dbReference>
<keyword evidence="3 4" id="KW-0326">Glycosidase</keyword>
<feature type="active site" description="Nucleophile" evidence="4">
    <location>
        <position position="417"/>
    </location>
</feature>
<dbReference type="PROSITE" id="PS51764">
    <property type="entry name" value="GH26"/>
    <property type="match status" value="1"/>
</dbReference>
<dbReference type="EMBL" id="SOZI01000028">
    <property type="protein sequence ID" value="TNY22241.1"/>
    <property type="molecule type" value="Genomic_DNA"/>
</dbReference>
<dbReference type="Proteomes" id="UP000311382">
    <property type="component" value="Unassembled WGS sequence"/>
</dbReference>
<dbReference type="PANTHER" id="PTHR40079">
    <property type="entry name" value="MANNAN ENDO-1,4-BETA-MANNOSIDASE E-RELATED"/>
    <property type="match status" value="1"/>
</dbReference>
<keyword evidence="2 4" id="KW-0378">Hydrolase</keyword>
<feature type="region of interest" description="Disordered" evidence="5">
    <location>
        <begin position="1"/>
        <end position="96"/>
    </location>
</feature>
<protein>
    <submittedName>
        <fullName evidence="8">Glycoside hydrolase superfamily</fullName>
    </submittedName>
</protein>
<feature type="compositionally biased region" description="Low complexity" evidence="5">
    <location>
        <begin position="10"/>
        <end position="21"/>
    </location>
</feature>
<sequence length="495" mass="54050">MPRRSRRYSSDSLTDSPSSEPSSDDERYERRRPLRKSRPRAARRGKRERSYRSMGKQWEQWPPRYDDSGPYDSPGYSSDEPPPRRAPPRSASFPPEQRQTKSALVLFGGVAVAILLVLLGAFALYRYFGESSGVGEASSTSGGSSAGKVVTVTKTLSGGVITTTVSTESSQATGGASSSGTTTAGDGSPTGSENSTSSSTGSLATTQPGLARNNIGIGFLPDYKNQDMAKINAGLGIKSSYYGWYAQLPATGEWDGSQLLSQLDDIKASGAIFQPAVMPTKGWAGLTKDEDYQALAIAKVMKQFTDEGIEVWLRFAHEVNWYLTDGTYQGMVDDFKAAWSVVAAAVADNPLVRMFFTPNVAGNFSTYEDFFPDDPSTVHYLSIDYYPKTPNDRFLAQVQEMYDKWCADGSIKFAIGETGNGWKATMEERLAWLEELTSEDAAKAMPHYVGVSWFNYNKGQVFYLYDEDTPATNEAMKAWIAAKETTTEGAAMGNA</sequence>
<evidence type="ECO:0000256" key="3">
    <source>
        <dbReference type="ARBA" id="ARBA00023295"/>
    </source>
</evidence>
<keyword evidence="6" id="KW-1133">Transmembrane helix</keyword>
<dbReference type="InterPro" id="IPR022790">
    <property type="entry name" value="GH26_dom"/>
</dbReference>
<evidence type="ECO:0000256" key="4">
    <source>
        <dbReference type="PROSITE-ProRule" id="PRU01100"/>
    </source>
</evidence>
<proteinExistence type="inferred from homology"/>
<reference evidence="8 9" key="1">
    <citation type="submission" date="2019-03" db="EMBL/GenBank/DDBJ databases">
        <title>Rhodosporidium diobovatum UCD-FST 08-225 genome sequencing, assembly, and annotation.</title>
        <authorList>
            <person name="Fakankun I.U."/>
            <person name="Fristensky B."/>
            <person name="Levin D.B."/>
        </authorList>
    </citation>
    <scope>NUCLEOTIDE SEQUENCE [LARGE SCALE GENOMIC DNA]</scope>
    <source>
        <strain evidence="8 9">UCD-FST 08-225</strain>
    </source>
</reference>
<dbReference type="SUPFAM" id="SSF51445">
    <property type="entry name" value="(Trans)glycosidases"/>
    <property type="match status" value="1"/>
</dbReference>
<organism evidence="8 9">
    <name type="scientific">Rhodotorula diobovata</name>
    <dbReference type="NCBI Taxonomy" id="5288"/>
    <lineage>
        <taxon>Eukaryota</taxon>
        <taxon>Fungi</taxon>
        <taxon>Dikarya</taxon>
        <taxon>Basidiomycota</taxon>
        <taxon>Pucciniomycotina</taxon>
        <taxon>Microbotryomycetes</taxon>
        <taxon>Sporidiobolales</taxon>
        <taxon>Sporidiobolaceae</taxon>
        <taxon>Rhodotorula</taxon>
    </lineage>
</organism>
<name>A0A5C5G2M6_9BASI</name>
<evidence type="ECO:0000256" key="2">
    <source>
        <dbReference type="ARBA" id="ARBA00022801"/>
    </source>
</evidence>
<evidence type="ECO:0000259" key="7">
    <source>
        <dbReference type="PROSITE" id="PS51764"/>
    </source>
</evidence>
<evidence type="ECO:0000256" key="5">
    <source>
        <dbReference type="SAM" id="MobiDB-lite"/>
    </source>
</evidence>
<dbReference type="InterPro" id="IPR000805">
    <property type="entry name" value="Glyco_hydro_26"/>
</dbReference>
<feature type="domain" description="GH26" evidence="7">
    <location>
        <begin position="165"/>
        <end position="489"/>
    </location>
</feature>
<evidence type="ECO:0000256" key="6">
    <source>
        <dbReference type="SAM" id="Phobius"/>
    </source>
</evidence>
<feature type="active site" description="Proton donor" evidence="4">
    <location>
        <position position="318"/>
    </location>
</feature>
<comment type="caution">
    <text evidence="8">The sequence shown here is derived from an EMBL/GenBank/DDBJ whole genome shotgun (WGS) entry which is preliminary data.</text>
</comment>
<comment type="similarity">
    <text evidence="1 4">Belongs to the glycosyl hydrolase 26 family.</text>
</comment>
<dbReference type="Gene3D" id="3.20.20.80">
    <property type="entry name" value="Glycosidases"/>
    <property type="match status" value="1"/>
</dbReference>
<accession>A0A5C5G2M6</accession>
<keyword evidence="9" id="KW-1185">Reference proteome</keyword>
<feature type="compositionally biased region" description="Basic residues" evidence="5">
    <location>
        <begin position="32"/>
        <end position="49"/>
    </location>
</feature>
<keyword evidence="6" id="KW-0812">Transmembrane</keyword>
<dbReference type="OrthoDB" id="428177at2759"/>
<evidence type="ECO:0000313" key="9">
    <source>
        <dbReference type="Proteomes" id="UP000311382"/>
    </source>
</evidence>
<dbReference type="GO" id="GO:0006080">
    <property type="term" value="P:substituted mannan metabolic process"/>
    <property type="evidence" value="ECO:0007669"/>
    <property type="project" value="InterPro"/>
</dbReference>
<feature type="region of interest" description="Disordered" evidence="5">
    <location>
        <begin position="166"/>
        <end position="207"/>
    </location>
</feature>
<dbReference type="AlphaFoldDB" id="A0A5C5G2M6"/>
<dbReference type="InterPro" id="IPR017853">
    <property type="entry name" value="GH"/>
</dbReference>
<dbReference type="PANTHER" id="PTHR40079:SF6">
    <property type="entry name" value="GH26 DOMAIN-CONTAINING PROTEIN"/>
    <property type="match status" value="1"/>
</dbReference>